<feature type="binding site" evidence="8">
    <location>
        <begin position="228"/>
        <end position="229"/>
    </location>
    <ligand>
        <name>sn-glycerol 1-phosphate</name>
        <dbReference type="ChEBI" id="CHEBI:57685"/>
    </ligand>
</feature>
<feature type="binding site" evidence="8">
    <location>
        <begin position="175"/>
        <end position="181"/>
    </location>
    <ligand>
        <name>sn-glycerol 1-phosphate</name>
        <dbReference type="ChEBI" id="CHEBI:57685"/>
    </ligand>
</feature>
<keyword evidence="6 8" id="KW-0594">Phospholipid biosynthesis</keyword>
<name>A0A2T2YI70_9BACT</name>
<comment type="cofactor">
    <cofactor evidence="8">
        <name>Mg(2+)</name>
        <dbReference type="ChEBI" id="CHEBI:18420"/>
    </cofactor>
</comment>
<keyword evidence="3 8" id="KW-0479">Metal-binding</keyword>
<dbReference type="OrthoDB" id="9807235at2"/>
<comment type="catalytic activity">
    <reaction evidence="8">
        <text>sn-glycerol 1-phosphate + (2E,6E,10E)-geranylgeranyl diphosphate = sn-3-O-(geranylgeranyl)glycerol 1-phosphate + diphosphate</text>
        <dbReference type="Rhea" id="RHEA:23404"/>
        <dbReference type="ChEBI" id="CHEBI:33019"/>
        <dbReference type="ChEBI" id="CHEBI:57677"/>
        <dbReference type="ChEBI" id="CHEBI:57685"/>
        <dbReference type="ChEBI" id="CHEBI:58756"/>
        <dbReference type="EC" id="2.5.1.41"/>
    </reaction>
</comment>
<evidence type="ECO:0000256" key="7">
    <source>
        <dbReference type="ARBA" id="ARBA00023264"/>
    </source>
</evidence>
<keyword evidence="10" id="KW-1185">Reference proteome</keyword>
<evidence type="ECO:0000313" key="9">
    <source>
        <dbReference type="EMBL" id="PSR55180.1"/>
    </source>
</evidence>
<dbReference type="Gene3D" id="3.20.20.390">
    <property type="entry name" value="FMN-linked oxidoreductases"/>
    <property type="match status" value="1"/>
</dbReference>
<evidence type="ECO:0000313" key="10">
    <source>
        <dbReference type="Proteomes" id="UP000240357"/>
    </source>
</evidence>
<dbReference type="RefSeq" id="WP_106931358.1">
    <property type="nucleotide sequence ID" value="NZ_PYFT01000001.1"/>
</dbReference>
<dbReference type="InterPro" id="IPR008205">
    <property type="entry name" value="GGGP_HepGP_synthase"/>
</dbReference>
<dbReference type="GO" id="GO:0047294">
    <property type="term" value="F:phosphoglycerol geranylgeranyltransferase activity"/>
    <property type="evidence" value="ECO:0007669"/>
    <property type="project" value="UniProtKB-UniRule"/>
</dbReference>
<keyword evidence="5 8" id="KW-0443">Lipid metabolism</keyword>
<dbReference type="SUPFAM" id="SSF51395">
    <property type="entry name" value="FMN-linked oxidoreductases"/>
    <property type="match status" value="1"/>
</dbReference>
<organism evidence="9 10">
    <name type="scientific">Adhaeribacter arboris</name>
    <dbReference type="NCBI Taxonomy" id="2072846"/>
    <lineage>
        <taxon>Bacteria</taxon>
        <taxon>Pseudomonadati</taxon>
        <taxon>Bacteroidota</taxon>
        <taxon>Cytophagia</taxon>
        <taxon>Cytophagales</taxon>
        <taxon>Hymenobacteraceae</taxon>
        <taxon>Adhaeribacter</taxon>
    </lineage>
</organism>
<reference evidence="9 10" key="1">
    <citation type="submission" date="2018-03" db="EMBL/GenBank/DDBJ databases">
        <title>Adhaeribacter sp. HMF7605 Genome sequencing and assembly.</title>
        <authorList>
            <person name="Kang H."/>
            <person name="Kang J."/>
            <person name="Cha I."/>
            <person name="Kim H."/>
            <person name="Joh K."/>
        </authorList>
    </citation>
    <scope>NUCLEOTIDE SEQUENCE [LARGE SCALE GENOMIC DNA]</scope>
    <source>
        <strain evidence="9 10">HMF7605</strain>
    </source>
</reference>
<sequence>MPFSRIYEQILQKKQQRQKLFAVLLDPDNLTVAACERLILLSHTYSIDYFFVGGSLVTTSNQAPLISLLKQKSSIPVILFPSSSLHIDAQADGILLLSLISGRNPEFLIGQHVISAPILKSSQLQILPTGYILVDSGRPTTASYMSGSMPLPHDKPSIAASTALAGEQLGLHLIFLDAGSGAQNPVPAAMIQAVRQVVEVPIIAGGGLNTPAKIMAALGAGADMIVVGNEIEKNPDFICSAATVINELNSAALLNSL</sequence>
<evidence type="ECO:0000256" key="6">
    <source>
        <dbReference type="ARBA" id="ARBA00023209"/>
    </source>
</evidence>
<comment type="similarity">
    <text evidence="8">Belongs to the GGGP/HepGP synthase family. Group II subfamily.</text>
</comment>
<evidence type="ECO:0000256" key="2">
    <source>
        <dbReference type="ARBA" id="ARBA00022679"/>
    </source>
</evidence>
<dbReference type="NCBIfam" id="NF003198">
    <property type="entry name" value="PRK04169.1-2"/>
    <property type="match status" value="1"/>
</dbReference>
<dbReference type="GO" id="GO:0046474">
    <property type="term" value="P:glycerophospholipid biosynthetic process"/>
    <property type="evidence" value="ECO:0007669"/>
    <property type="project" value="UniProtKB-UniRule"/>
</dbReference>
<evidence type="ECO:0000256" key="5">
    <source>
        <dbReference type="ARBA" id="ARBA00023098"/>
    </source>
</evidence>
<evidence type="ECO:0000256" key="8">
    <source>
        <dbReference type="HAMAP-Rule" id="MF_00112"/>
    </source>
</evidence>
<dbReference type="InterPro" id="IPR038597">
    <property type="entry name" value="GGGP/HepGP_synthase_sf"/>
</dbReference>
<dbReference type="EMBL" id="PYFT01000001">
    <property type="protein sequence ID" value="PSR55180.1"/>
    <property type="molecule type" value="Genomic_DNA"/>
</dbReference>
<evidence type="ECO:0000256" key="3">
    <source>
        <dbReference type="ARBA" id="ARBA00022723"/>
    </source>
</evidence>
<evidence type="ECO:0000256" key="1">
    <source>
        <dbReference type="ARBA" id="ARBA00022516"/>
    </source>
</evidence>
<dbReference type="AlphaFoldDB" id="A0A2T2YI70"/>
<keyword evidence="2 8" id="KW-0808">Transferase</keyword>
<protein>
    <recommendedName>
        <fullName evidence="8">Geranylgeranylglyceryl phosphate synthase</fullName>
        <shortName evidence="8">GGGP synthase</shortName>
        <shortName evidence="8">GGGPS</shortName>
        <ecNumber evidence="8">2.5.1.41</ecNumber>
    </recommendedName>
    <alternativeName>
        <fullName evidence="8">(S)-3-O-geranylgeranylglyceryl phosphate synthase</fullName>
    </alternativeName>
    <alternativeName>
        <fullName evidence="8">Phosphoglycerol geranylgeranyltransferase</fullName>
    </alternativeName>
</protein>
<dbReference type="GO" id="GO:0000287">
    <property type="term" value="F:magnesium ion binding"/>
    <property type="evidence" value="ECO:0007669"/>
    <property type="project" value="UniProtKB-UniRule"/>
</dbReference>
<feature type="binding site" evidence="8">
    <location>
        <position position="55"/>
    </location>
    <ligand>
        <name>Mg(2+)</name>
        <dbReference type="ChEBI" id="CHEBI:18420"/>
    </ligand>
</feature>
<keyword evidence="1 8" id="KW-0444">Lipid biosynthesis</keyword>
<evidence type="ECO:0000256" key="4">
    <source>
        <dbReference type="ARBA" id="ARBA00022842"/>
    </source>
</evidence>
<dbReference type="EC" id="2.5.1.41" evidence="8"/>
<accession>A0A2T2YI70</accession>
<gene>
    <name evidence="9" type="ORF">AHMF7605_17535</name>
</gene>
<feature type="binding site" evidence="8">
    <location>
        <position position="26"/>
    </location>
    <ligand>
        <name>Mg(2+)</name>
        <dbReference type="ChEBI" id="CHEBI:18420"/>
    </ligand>
</feature>
<comment type="function">
    <text evidence="8">Prenyltransferase that catalyzes the transfer of the geranylgeranyl moiety of geranylgeranyl diphosphate (GGPP) to the C3 hydroxyl of sn-glycerol-1-phosphate (G1P).</text>
</comment>
<proteinExistence type="inferred from homology"/>
<keyword evidence="4 8" id="KW-0460">Magnesium</keyword>
<comment type="caution">
    <text evidence="9">The sequence shown here is derived from an EMBL/GenBank/DDBJ whole genome shotgun (WGS) entry which is preliminary data.</text>
</comment>
<feature type="binding site" evidence="8">
    <location>
        <begin position="206"/>
        <end position="207"/>
    </location>
    <ligand>
        <name>sn-glycerol 1-phosphate</name>
        <dbReference type="ChEBI" id="CHEBI:57685"/>
    </ligand>
</feature>
<dbReference type="Pfam" id="PF01884">
    <property type="entry name" value="PcrB"/>
    <property type="match status" value="1"/>
</dbReference>
<comment type="caution">
    <text evidence="8">Lacks conserved residue(s) required for the propagation of feature annotation.</text>
</comment>
<keyword evidence="7 8" id="KW-1208">Phospholipid metabolism</keyword>
<dbReference type="NCBIfam" id="TIGR01768">
    <property type="entry name" value="GGGP-family"/>
    <property type="match status" value="1"/>
</dbReference>
<dbReference type="HAMAP" id="MF_00112">
    <property type="entry name" value="GGGP_HepGP_synthase"/>
    <property type="match status" value="1"/>
</dbReference>
<dbReference type="Proteomes" id="UP000240357">
    <property type="component" value="Unassembled WGS sequence"/>
</dbReference>